<accession>A0A9P5PPB6</accession>
<dbReference type="Proteomes" id="UP000772434">
    <property type="component" value="Unassembled WGS sequence"/>
</dbReference>
<comment type="caution">
    <text evidence="1">The sequence shown here is derived from an EMBL/GenBank/DDBJ whole genome shotgun (WGS) entry which is preliminary data.</text>
</comment>
<dbReference type="EMBL" id="JADNRY010000080">
    <property type="protein sequence ID" value="KAF9066924.1"/>
    <property type="molecule type" value="Genomic_DNA"/>
</dbReference>
<sequence>MYLLVGPDLPARFLETRTWVIDAMDLGPLTDGKIEENLQGIEGRGFYLGVPLPYDDSDFRSARAQLKFSAGQAIDMGIEPQENVITRGRLDGVR</sequence>
<reference evidence="1" key="1">
    <citation type="submission" date="2020-11" db="EMBL/GenBank/DDBJ databases">
        <authorList>
            <consortium name="DOE Joint Genome Institute"/>
            <person name="Ahrendt S."/>
            <person name="Riley R."/>
            <person name="Andreopoulos W."/>
            <person name="Labutti K."/>
            <person name="Pangilinan J."/>
            <person name="Ruiz-Duenas F.J."/>
            <person name="Barrasa J.M."/>
            <person name="Sanchez-Garcia M."/>
            <person name="Camarero S."/>
            <person name="Miyauchi S."/>
            <person name="Serrano A."/>
            <person name="Linde D."/>
            <person name="Babiker R."/>
            <person name="Drula E."/>
            <person name="Ayuso-Fernandez I."/>
            <person name="Pacheco R."/>
            <person name="Padilla G."/>
            <person name="Ferreira P."/>
            <person name="Barriuso J."/>
            <person name="Kellner H."/>
            <person name="Castanera R."/>
            <person name="Alfaro M."/>
            <person name="Ramirez L."/>
            <person name="Pisabarro A.G."/>
            <person name="Kuo A."/>
            <person name="Tritt A."/>
            <person name="Lipzen A."/>
            <person name="He G."/>
            <person name="Yan M."/>
            <person name="Ng V."/>
            <person name="Cullen D."/>
            <person name="Martin F."/>
            <person name="Rosso M.-N."/>
            <person name="Henrissat B."/>
            <person name="Hibbett D."/>
            <person name="Martinez A.T."/>
            <person name="Grigoriev I.V."/>
        </authorList>
    </citation>
    <scope>NUCLEOTIDE SEQUENCE</scope>
    <source>
        <strain evidence="1">AH 40177</strain>
    </source>
</reference>
<name>A0A9P5PPB6_9AGAR</name>
<evidence type="ECO:0000313" key="2">
    <source>
        <dbReference type="Proteomes" id="UP000772434"/>
    </source>
</evidence>
<gene>
    <name evidence="1" type="ORF">BDP27DRAFT_971971</name>
</gene>
<protein>
    <submittedName>
        <fullName evidence="1">Uncharacterized protein</fullName>
    </submittedName>
</protein>
<proteinExistence type="predicted"/>
<evidence type="ECO:0000313" key="1">
    <source>
        <dbReference type="EMBL" id="KAF9066924.1"/>
    </source>
</evidence>
<keyword evidence="2" id="KW-1185">Reference proteome</keyword>
<organism evidence="1 2">
    <name type="scientific">Rhodocollybia butyracea</name>
    <dbReference type="NCBI Taxonomy" id="206335"/>
    <lineage>
        <taxon>Eukaryota</taxon>
        <taxon>Fungi</taxon>
        <taxon>Dikarya</taxon>
        <taxon>Basidiomycota</taxon>
        <taxon>Agaricomycotina</taxon>
        <taxon>Agaricomycetes</taxon>
        <taxon>Agaricomycetidae</taxon>
        <taxon>Agaricales</taxon>
        <taxon>Marasmiineae</taxon>
        <taxon>Omphalotaceae</taxon>
        <taxon>Rhodocollybia</taxon>
    </lineage>
</organism>
<dbReference type="AlphaFoldDB" id="A0A9P5PPB6"/>